<evidence type="ECO:0000256" key="9">
    <source>
        <dbReference type="ARBA" id="ARBA00023163"/>
    </source>
</evidence>
<keyword evidence="7" id="KW-0862">Zinc</keyword>
<evidence type="ECO:0000313" key="15">
    <source>
        <dbReference type="EMBL" id="THW65773.1"/>
    </source>
</evidence>
<comment type="similarity">
    <text evidence="2 12">Belongs to the RNA polymerase beta' chain family.</text>
</comment>
<dbReference type="FunFam" id="3.30.1490.180:FF:000003">
    <property type="entry name" value="DNA-directed RNA polymerase subunit"/>
    <property type="match status" value="1"/>
</dbReference>
<evidence type="ECO:0000256" key="6">
    <source>
        <dbReference type="ARBA" id="ARBA00022723"/>
    </source>
</evidence>
<keyword evidence="8" id="KW-0460">Magnesium</keyword>
<evidence type="ECO:0000256" key="4">
    <source>
        <dbReference type="ARBA" id="ARBA00022679"/>
    </source>
</evidence>
<dbReference type="FunFam" id="1.10.274.100:FF:000006">
    <property type="entry name" value="DNA-directed RNA polymerase subunit"/>
    <property type="match status" value="1"/>
</dbReference>
<dbReference type="InterPro" id="IPR007066">
    <property type="entry name" value="RNA_pol_Rpb1_3"/>
</dbReference>
<feature type="region of interest" description="Disordered" evidence="13">
    <location>
        <begin position="329"/>
        <end position="354"/>
    </location>
</feature>
<reference evidence="15 16" key="1">
    <citation type="submission" date="2018-10" db="EMBL/GenBank/DDBJ databases">
        <title>Fifty Aureobasidium pullulans genomes reveal a recombining polyextremotolerant generalist.</title>
        <authorList>
            <person name="Gostincar C."/>
            <person name="Turk M."/>
            <person name="Zajc J."/>
            <person name="Gunde-Cimerman N."/>
        </authorList>
    </citation>
    <scope>NUCLEOTIDE SEQUENCE [LARGE SCALE GENOMIC DNA]</scope>
    <source>
        <strain evidence="15 16">EXF-10751</strain>
    </source>
</reference>
<dbReference type="FunFam" id="4.10.860.120:FF:000006">
    <property type="entry name" value="DNA-directed RNA polymerase subunit"/>
    <property type="match status" value="1"/>
</dbReference>
<dbReference type="InterPro" id="IPR007083">
    <property type="entry name" value="RNA_pol_Rpb1_4"/>
</dbReference>
<dbReference type="GO" id="GO:0006351">
    <property type="term" value="P:DNA-templated transcription"/>
    <property type="evidence" value="ECO:0007669"/>
    <property type="project" value="InterPro"/>
</dbReference>
<dbReference type="PANTHER" id="PTHR19376">
    <property type="entry name" value="DNA-DIRECTED RNA POLYMERASE"/>
    <property type="match status" value="1"/>
</dbReference>
<dbReference type="Gene3D" id="1.10.274.100">
    <property type="entry name" value="RNA polymerase Rpb1, domain 3"/>
    <property type="match status" value="1"/>
</dbReference>
<dbReference type="Pfam" id="PF05000">
    <property type="entry name" value="RNA_pol_Rpb1_4"/>
    <property type="match status" value="1"/>
</dbReference>
<evidence type="ECO:0000256" key="10">
    <source>
        <dbReference type="ARBA" id="ARBA00023242"/>
    </source>
</evidence>
<dbReference type="InterPro" id="IPR044893">
    <property type="entry name" value="RNA_pol_Rpb1_clamp_domain"/>
</dbReference>
<dbReference type="Gene3D" id="3.30.1490.180">
    <property type="entry name" value="RNA polymerase ii"/>
    <property type="match status" value="1"/>
</dbReference>
<feature type="compositionally biased region" description="Acidic residues" evidence="13">
    <location>
        <begin position="1512"/>
        <end position="1521"/>
    </location>
</feature>
<dbReference type="InterPro" id="IPR042102">
    <property type="entry name" value="RNA_pol_Rpb1_3_sf"/>
</dbReference>
<dbReference type="GO" id="GO:0005736">
    <property type="term" value="C:RNA polymerase I complex"/>
    <property type="evidence" value="ECO:0007669"/>
    <property type="project" value="UniProtKB-ARBA"/>
</dbReference>
<dbReference type="EC" id="2.7.7.6" evidence="12"/>
<accession>A0A4S8ZIS2</accession>
<comment type="function">
    <text evidence="12">DNA-dependent RNA polymerase catalyzes the transcription of DNA into RNA using the four ribonucleoside triphosphates as substrates.</text>
</comment>
<feature type="region of interest" description="Disordered" evidence="13">
    <location>
        <begin position="366"/>
        <end position="387"/>
    </location>
</feature>
<keyword evidence="4 12" id="KW-0808">Transferase</keyword>
<protein>
    <recommendedName>
        <fullName evidence="12">DNA-directed RNA polymerase subunit</fullName>
        <ecNumber evidence="12">2.7.7.6</ecNumber>
    </recommendedName>
</protein>
<evidence type="ECO:0000256" key="12">
    <source>
        <dbReference type="RuleBase" id="RU004279"/>
    </source>
</evidence>
<evidence type="ECO:0000256" key="13">
    <source>
        <dbReference type="SAM" id="MobiDB-lite"/>
    </source>
</evidence>
<evidence type="ECO:0000259" key="14">
    <source>
        <dbReference type="SMART" id="SM00663"/>
    </source>
</evidence>
<name>A0A4S8ZIS2_AURPU</name>
<dbReference type="InterPro" id="IPR000722">
    <property type="entry name" value="RNA_pol_asu"/>
</dbReference>
<dbReference type="GO" id="GO:0003899">
    <property type="term" value="F:DNA-directed RNA polymerase activity"/>
    <property type="evidence" value="ECO:0007669"/>
    <property type="project" value="UniProtKB-EC"/>
</dbReference>
<dbReference type="InterPro" id="IPR015699">
    <property type="entry name" value="DNA-dir_RNA_pol1_lsu_N"/>
</dbReference>
<evidence type="ECO:0000256" key="2">
    <source>
        <dbReference type="ARBA" id="ARBA00006460"/>
    </source>
</evidence>
<evidence type="ECO:0000256" key="8">
    <source>
        <dbReference type="ARBA" id="ARBA00022842"/>
    </source>
</evidence>
<keyword evidence="10" id="KW-0539">Nucleus</keyword>
<evidence type="ECO:0000256" key="5">
    <source>
        <dbReference type="ARBA" id="ARBA00022695"/>
    </source>
</evidence>
<keyword evidence="6" id="KW-0479">Metal-binding</keyword>
<evidence type="ECO:0000256" key="11">
    <source>
        <dbReference type="ARBA" id="ARBA00048552"/>
    </source>
</evidence>
<feature type="compositionally biased region" description="Acidic residues" evidence="13">
    <location>
        <begin position="1448"/>
        <end position="1459"/>
    </location>
</feature>
<evidence type="ECO:0000256" key="1">
    <source>
        <dbReference type="ARBA" id="ARBA00004123"/>
    </source>
</evidence>
<dbReference type="Gene3D" id="1.10.132.30">
    <property type="match status" value="1"/>
</dbReference>
<dbReference type="InterPro" id="IPR006592">
    <property type="entry name" value="RNA_pol_N"/>
</dbReference>
<keyword evidence="3 12" id="KW-0240">DNA-directed RNA polymerase</keyword>
<comment type="caution">
    <text evidence="15">The sequence shown here is derived from an EMBL/GenBank/DDBJ whole genome shotgun (WGS) entry which is preliminary data.</text>
</comment>
<dbReference type="SMART" id="SM00663">
    <property type="entry name" value="RPOLA_N"/>
    <property type="match status" value="1"/>
</dbReference>
<proteinExistence type="inferred from homology"/>
<evidence type="ECO:0000256" key="3">
    <source>
        <dbReference type="ARBA" id="ARBA00022478"/>
    </source>
</evidence>
<dbReference type="Proteomes" id="UP000310421">
    <property type="component" value="Unassembled WGS sequence"/>
</dbReference>
<feature type="domain" description="RNA polymerase N-terminal" evidence="14">
    <location>
        <begin position="429"/>
        <end position="757"/>
    </location>
</feature>
<evidence type="ECO:0000256" key="7">
    <source>
        <dbReference type="ARBA" id="ARBA00022833"/>
    </source>
</evidence>
<dbReference type="GO" id="GO:0046872">
    <property type="term" value="F:metal ion binding"/>
    <property type="evidence" value="ECO:0007669"/>
    <property type="project" value="UniProtKB-KW"/>
</dbReference>
<dbReference type="Gene3D" id="4.10.860.120">
    <property type="entry name" value="RNA polymerase II, clamp domain"/>
    <property type="match status" value="1"/>
</dbReference>
<dbReference type="Pfam" id="PF04998">
    <property type="entry name" value="RNA_pol_Rpb1_5"/>
    <property type="match status" value="1"/>
</dbReference>
<dbReference type="InterPro" id="IPR047107">
    <property type="entry name" value="DNA-dir_RNA_pol1_lsu_C"/>
</dbReference>
<dbReference type="Gene3D" id="1.10.150.390">
    <property type="match status" value="1"/>
</dbReference>
<feature type="compositionally biased region" description="Basic and acidic residues" evidence="13">
    <location>
        <begin position="1438"/>
        <end position="1447"/>
    </location>
</feature>
<dbReference type="Gene3D" id="2.40.40.20">
    <property type="match status" value="1"/>
</dbReference>
<dbReference type="Pfam" id="PF00623">
    <property type="entry name" value="RNA_pol_Rpb1_2"/>
    <property type="match status" value="1"/>
</dbReference>
<feature type="compositionally biased region" description="Basic and acidic residues" evidence="13">
    <location>
        <begin position="1412"/>
        <end position="1424"/>
    </location>
</feature>
<dbReference type="FunFam" id="2.40.40.20:FF:000019">
    <property type="entry name" value="DNA-directed RNA polymerase II subunit RPB1"/>
    <property type="match status" value="1"/>
</dbReference>
<dbReference type="CDD" id="cd01435">
    <property type="entry name" value="RNAP_I_RPA1_N"/>
    <property type="match status" value="1"/>
</dbReference>
<comment type="catalytic activity">
    <reaction evidence="11 12">
        <text>RNA(n) + a ribonucleoside 5'-triphosphate = RNA(n+1) + diphosphate</text>
        <dbReference type="Rhea" id="RHEA:21248"/>
        <dbReference type="Rhea" id="RHEA-COMP:14527"/>
        <dbReference type="Rhea" id="RHEA-COMP:17342"/>
        <dbReference type="ChEBI" id="CHEBI:33019"/>
        <dbReference type="ChEBI" id="CHEBI:61557"/>
        <dbReference type="ChEBI" id="CHEBI:140395"/>
        <dbReference type="EC" id="2.7.7.6"/>
    </reaction>
</comment>
<dbReference type="EMBL" id="QZAN01000011">
    <property type="protein sequence ID" value="THW65773.1"/>
    <property type="molecule type" value="Genomic_DNA"/>
</dbReference>
<dbReference type="Pfam" id="PF04983">
    <property type="entry name" value="RNA_pol_Rpb1_3"/>
    <property type="match status" value="1"/>
</dbReference>
<dbReference type="GO" id="GO:0003677">
    <property type="term" value="F:DNA binding"/>
    <property type="evidence" value="ECO:0007669"/>
    <property type="project" value="InterPro"/>
</dbReference>
<dbReference type="FunFam" id="1.10.132.30:FF:000005">
    <property type="entry name" value="DNA-directed RNA polymerase subunit"/>
    <property type="match status" value="1"/>
</dbReference>
<keyword evidence="9 12" id="KW-0804">Transcription</keyword>
<dbReference type="Pfam" id="PF04997">
    <property type="entry name" value="RNA_pol_Rpb1_1"/>
    <property type="match status" value="1"/>
</dbReference>
<feature type="region of interest" description="Disordered" evidence="13">
    <location>
        <begin position="1765"/>
        <end position="1791"/>
    </location>
</feature>
<dbReference type="Gene3D" id="3.30.70.2850">
    <property type="match status" value="1"/>
</dbReference>
<feature type="region of interest" description="Disordered" evidence="13">
    <location>
        <begin position="1412"/>
        <end position="1521"/>
    </location>
</feature>
<evidence type="ECO:0000313" key="16">
    <source>
        <dbReference type="Proteomes" id="UP000310421"/>
    </source>
</evidence>
<dbReference type="PANTHER" id="PTHR19376:SF11">
    <property type="entry name" value="DNA-DIRECTED RNA POLYMERASE I SUBUNIT RPA1"/>
    <property type="match status" value="1"/>
</dbReference>
<dbReference type="InterPro" id="IPR038120">
    <property type="entry name" value="Rpb1_funnel_sf"/>
</dbReference>
<dbReference type="CDD" id="cd02735">
    <property type="entry name" value="RNAP_I_Rpa1_C"/>
    <property type="match status" value="1"/>
</dbReference>
<comment type="subcellular location">
    <subcellularLocation>
        <location evidence="1">Nucleus</location>
    </subcellularLocation>
</comment>
<dbReference type="InterPro" id="IPR007080">
    <property type="entry name" value="RNA_pol_Rpb1_1"/>
</dbReference>
<keyword evidence="5 12" id="KW-0548">Nucleotidyltransferase</keyword>
<feature type="compositionally biased region" description="Acidic residues" evidence="13">
    <location>
        <begin position="337"/>
        <end position="354"/>
    </location>
</feature>
<organism evidence="15 16">
    <name type="scientific">Aureobasidium pullulans</name>
    <name type="common">Black yeast</name>
    <name type="synonym">Pullularia pullulans</name>
    <dbReference type="NCBI Taxonomy" id="5580"/>
    <lineage>
        <taxon>Eukaryota</taxon>
        <taxon>Fungi</taxon>
        <taxon>Dikarya</taxon>
        <taxon>Ascomycota</taxon>
        <taxon>Pezizomycotina</taxon>
        <taxon>Dothideomycetes</taxon>
        <taxon>Dothideomycetidae</taxon>
        <taxon>Dothideales</taxon>
        <taxon>Saccotheciaceae</taxon>
        <taxon>Aureobasidium</taxon>
    </lineage>
</organism>
<feature type="compositionally biased region" description="Acidic residues" evidence="13">
    <location>
        <begin position="1782"/>
        <end position="1791"/>
    </location>
</feature>
<dbReference type="InterPro" id="IPR045867">
    <property type="entry name" value="DNA-dir_RpoC_beta_prime"/>
</dbReference>
<dbReference type="Gene3D" id="1.10.357.120">
    <property type="match status" value="1"/>
</dbReference>
<dbReference type="InterPro" id="IPR007081">
    <property type="entry name" value="RNA_pol_Rpb1_5"/>
</dbReference>
<gene>
    <name evidence="15" type="ORF">D6D20_01884</name>
</gene>
<sequence length="1791" mass="197977">MKLRGGRCRCRAGGSFPRSKSCFGKLFYESIAVFCGRRRLCVASSCEPLLASCHIANMNISQPVSSQIGGVEFAFLPSDEIRALSVKRITNPTTFDTLLNPVPGGLYDAALGNFGDNSCTTCNLKFGCPGHCGHVELPVHVYNPTFMDQCLRLLRAKCIYCHKLKMSRVEVNRFVCKLTLVKYGLLKECYDVDEITLANDSTSKADKDDSDDEQDADTKGIIARRNAFVKNAIKQAGFSKKRNDWADTKIEAVANERRAIVKEFLYSITKSKKCNNCNGICPTYRKDRFVKIFRKPLSEKDRIAMVQGGFKAQDPLLLMKKKREAQAKKQGLAQDEAVADLEDSPAESEGEGDDISMLDIEQEVAGGNALETETATKTSKSDKEEKQSYLNAGQVHAHLVQLFEQDAEVLGMIYTPRSKGRRGAPLSAEMFFIKDLIVPPNRFRPEARTGADEIAEAQENSLYKNIINVCDQMTQIHKELNGQLQNEYARRPRNYADFQDAWIRLQDGVNSLLDRDRNPVQGGAGKRNEDGIKQRLEKKEGLFRKNMMGKRVNFAARTVISPDPNIETNEIGVPPVFALKLTYPEPVNDHNYNDLRQAVINGPYVWPGAMAIENENGQVINLQIKNLEERTALANQLQAPSSTNVSGVKAKKVHRHLNNGDIVIMNRQPTLHKPSMMCHRARVLPGEKTLRMHYANCNTYNADFDGDEMNLHFPQNELARSEAISIADNDHQYLSGTAGKPLRGLIQDHISMGVWLTNRDTFFNREDYHQLLYAGLRPENNHTTSGRVETVSPAIRKPRPLWTGKQVVSSVLKNLTPEDFPGLTMTSKSTTAAKQWGTNSEEQIVIFKDGELLCGILDKAQIGPSGGGVVNAIYEAYGHTIAGKLMSVLGRLLTKMLHMRAFSCGVEDLIFTPEGESLRREALSKSYDSGIKVAAKYVSLQTENPSTNDPELRRRLEQVLRDDSKQAGLDTVMSTANSEVSGNVTSTCLPAALVKPFPKNQMQAMTGSGAKGSGVNANQISCNLGQQVLEGRRVPVMVSGKTLPCFKPFETSVRAGGYIVDRFLTGVRPQEYYFHAMAGREGLIDTAVKTSRSGYLQRCLIKGMEGLKSEYDTTVRDADGSIIQFIYGEDGLDIGKAKYLSDFKFIAENHMSMFHNLGIKSEFGRIMSVEASEYNKNAEKKYRKTGDLGASDPALSIYSPARFAGSTSEKLMRDAKKYIDENPDKLIKDKKRNIEGVSGLTKKSLQAIIDVRYLKSIVEPGEAVGVVAGQSVGEPSTQMTLNTFHLAGHAAKNVTLGIPRLREIVMTASATIATPNMTLHVNPEVPKQESEQFAKGISRLSLAEVLDKVSVTERIGRGVAYEQAKSYTVRLQLFPSDEYTKEYAITVEDVARTIETKLLPRLQSVIRKELKKKGDQKTLKKSDAMPEIGESAGTIEQEVGRPEGEREGGDDDSDNEGDDDATRDKAKSNKTQGGYDAPDDDEEAIVARGRRETTPEEEQEDEGFVGSPNTSDDSDSDMEDAEANIKKVAYSSKEREERIKGNKYTNDVSAFKFDDKTGASCTFTIEYAAETAKLLMLNLVENCTRDALIQSIPGLGACDLAQEKFMDPSTGKESEVDVITTDGENLLAMRNHQNVLNPNRFFTNDIAAMLRLYGVEACRASIVREVSAVFGGHGISVDQRHLNLIADYMTRGGGYQAFSRQGIKGNTSPFMKMSFETTVGFLRDAVMEEDFDDLSGPSGRIVVGKIGRIGTGGFDVMMPVLQVSNPPQEDAEENGDVMAVDSESEEESDDE</sequence>
<dbReference type="SUPFAM" id="SSF64484">
    <property type="entry name" value="beta and beta-prime subunits of DNA dependent RNA-polymerase"/>
    <property type="match status" value="1"/>
</dbReference>